<organism evidence="1">
    <name type="scientific">Glycine max</name>
    <name type="common">Soybean</name>
    <name type="synonym">Glycine hispida</name>
    <dbReference type="NCBI Taxonomy" id="3847"/>
    <lineage>
        <taxon>Eukaryota</taxon>
        <taxon>Viridiplantae</taxon>
        <taxon>Streptophyta</taxon>
        <taxon>Embryophyta</taxon>
        <taxon>Tracheophyta</taxon>
        <taxon>Spermatophyta</taxon>
        <taxon>Magnoliopsida</taxon>
        <taxon>eudicotyledons</taxon>
        <taxon>Gunneridae</taxon>
        <taxon>Pentapetalae</taxon>
        <taxon>rosids</taxon>
        <taxon>fabids</taxon>
        <taxon>Fabales</taxon>
        <taxon>Fabaceae</taxon>
        <taxon>Papilionoideae</taxon>
        <taxon>50 kb inversion clade</taxon>
        <taxon>NPAAA clade</taxon>
        <taxon>indigoferoid/millettioid clade</taxon>
        <taxon>Phaseoleae</taxon>
        <taxon>Glycine</taxon>
        <taxon>Glycine subgen. Soja</taxon>
    </lineage>
</organism>
<evidence type="ECO:0000313" key="1">
    <source>
        <dbReference type="EMBL" id="ACU17212.1"/>
    </source>
</evidence>
<accession>C6T610</accession>
<dbReference type="AlphaFoldDB" id="C6T610"/>
<dbReference type="EMBL" id="BT092875">
    <property type="protein sequence ID" value="ACU17212.1"/>
    <property type="molecule type" value="mRNA"/>
</dbReference>
<sequence>MRAFLSILLSIFMSLKGAMEILRLPFALINQGLFRQMMFASKSLAALFQYLKMKSFPCGYWWTILLLKALLKVEGRL</sequence>
<protein>
    <submittedName>
        <fullName evidence="1">Uncharacterized protein</fullName>
    </submittedName>
</protein>
<name>C6T610_SOYBN</name>
<reference evidence="1" key="1">
    <citation type="submission" date="2009-08" db="EMBL/GenBank/DDBJ databases">
        <authorList>
            <person name="Cheung F."/>
            <person name="Xiao Y."/>
            <person name="Chan A."/>
            <person name="Moskal W."/>
            <person name="Town C.D."/>
        </authorList>
    </citation>
    <scope>NUCLEOTIDE SEQUENCE</scope>
</reference>
<proteinExistence type="evidence at transcript level"/>